<dbReference type="STRING" id="1079859.SAMN04515674_104220"/>
<dbReference type="InterPro" id="IPR013783">
    <property type="entry name" value="Ig-like_fold"/>
</dbReference>
<keyword evidence="4" id="KW-1185">Reference proteome</keyword>
<dbReference type="Gene3D" id="3.80.10.10">
    <property type="entry name" value="Ribonuclease Inhibitor"/>
    <property type="match status" value="1"/>
</dbReference>
<protein>
    <recommendedName>
        <fullName evidence="5">Fibronectin type-III domain-containing protein</fullName>
    </recommendedName>
</protein>
<keyword evidence="1" id="KW-0433">Leucine-rich repeat</keyword>
<evidence type="ECO:0000256" key="2">
    <source>
        <dbReference type="ARBA" id="ARBA00022737"/>
    </source>
</evidence>
<dbReference type="SUPFAM" id="SSF49265">
    <property type="entry name" value="Fibronectin type III"/>
    <property type="match status" value="1"/>
</dbReference>
<reference evidence="3 4" key="1">
    <citation type="submission" date="2016-10" db="EMBL/GenBank/DDBJ databases">
        <authorList>
            <person name="de Groot N.N."/>
        </authorList>
    </citation>
    <scope>NUCLEOTIDE SEQUENCE [LARGE SCALE GENOMIC DNA]</scope>
    <source>
        <strain evidence="4">E92,LMG 26720,CCM 7988</strain>
    </source>
</reference>
<gene>
    <name evidence="3" type="ORF">SAMN04515674_104220</name>
</gene>
<dbReference type="Proteomes" id="UP000199306">
    <property type="component" value="Unassembled WGS sequence"/>
</dbReference>
<evidence type="ECO:0000256" key="1">
    <source>
        <dbReference type="ARBA" id="ARBA00022614"/>
    </source>
</evidence>
<evidence type="ECO:0000313" key="3">
    <source>
        <dbReference type="EMBL" id="SFP61420.1"/>
    </source>
</evidence>
<proteinExistence type="predicted"/>
<dbReference type="RefSeq" id="WP_092015633.1">
    <property type="nucleotide sequence ID" value="NZ_FOXH01000004.1"/>
</dbReference>
<name>A0A1I5RSR9_9BACT</name>
<dbReference type="PANTHER" id="PTHR47566:SF1">
    <property type="entry name" value="PROTEIN NUD1"/>
    <property type="match status" value="1"/>
</dbReference>
<accession>A0A1I5RSR9</accession>
<sequence length="384" mass="41997">MKVLRPFIYLVATIWLCLACNRKIDDESPNHPPKAFSAKGILDVNGTTLYVSWTKAVDPDGDKVTYTIITKDTLARNIDDTTLVVRNLSPENAVNGKIIARDSRGLSNITSFVLTKTQALFIPDVNFERELVNQKIDSDGMINGQMSPNDALKVTTLNVSNFGIKDLTGIQAFLKLKSLDCSKNSLTSLEVDKITGLTSLTCNANQLTALNVSKNTALTELYCFDNQLASLDVSKNTSLTSLNFYLNKLTTIDLSKNTALSTLEVGANQLSNLDISQNLMLKYLGCSSNKLTNVDVSKNTLLATFFCYSNQLASLDVSKNTALLNIQCYSNKLSVLDLSKILDLNIIDCTSNPALKTICVKDVAAANAKKDWKKDASAVYNVCQ</sequence>
<dbReference type="SUPFAM" id="SSF52058">
    <property type="entry name" value="L domain-like"/>
    <property type="match status" value="1"/>
</dbReference>
<dbReference type="InterPro" id="IPR052574">
    <property type="entry name" value="CDIRP"/>
</dbReference>
<dbReference type="GO" id="GO:0035591">
    <property type="term" value="F:signaling adaptor activity"/>
    <property type="evidence" value="ECO:0007669"/>
    <property type="project" value="TreeGrafter"/>
</dbReference>
<dbReference type="Gene3D" id="2.60.40.10">
    <property type="entry name" value="Immunoglobulins"/>
    <property type="match status" value="1"/>
</dbReference>
<dbReference type="AlphaFoldDB" id="A0A1I5RSR9"/>
<dbReference type="InterPro" id="IPR036116">
    <property type="entry name" value="FN3_sf"/>
</dbReference>
<dbReference type="InterPro" id="IPR003961">
    <property type="entry name" value="FN3_dom"/>
</dbReference>
<evidence type="ECO:0008006" key="5">
    <source>
        <dbReference type="Google" id="ProtNLM"/>
    </source>
</evidence>
<organism evidence="3 4">
    <name type="scientific">Pseudarcicella hirudinis</name>
    <dbReference type="NCBI Taxonomy" id="1079859"/>
    <lineage>
        <taxon>Bacteria</taxon>
        <taxon>Pseudomonadati</taxon>
        <taxon>Bacteroidota</taxon>
        <taxon>Cytophagia</taxon>
        <taxon>Cytophagales</taxon>
        <taxon>Flectobacillaceae</taxon>
        <taxon>Pseudarcicella</taxon>
    </lineage>
</organism>
<dbReference type="PANTHER" id="PTHR47566">
    <property type="match status" value="1"/>
</dbReference>
<keyword evidence="2" id="KW-0677">Repeat</keyword>
<dbReference type="EMBL" id="FOXH01000004">
    <property type="protein sequence ID" value="SFP61420.1"/>
    <property type="molecule type" value="Genomic_DNA"/>
</dbReference>
<dbReference type="OrthoDB" id="3179827at2"/>
<dbReference type="CDD" id="cd00063">
    <property type="entry name" value="FN3"/>
    <property type="match status" value="1"/>
</dbReference>
<dbReference type="InterPro" id="IPR032675">
    <property type="entry name" value="LRR_dom_sf"/>
</dbReference>
<evidence type="ECO:0000313" key="4">
    <source>
        <dbReference type="Proteomes" id="UP000199306"/>
    </source>
</evidence>